<organism evidence="4">
    <name type="scientific">Gulosibacter sediminis</name>
    <dbReference type="NCBI Taxonomy" id="1729695"/>
    <lineage>
        <taxon>Bacteria</taxon>
        <taxon>Bacillati</taxon>
        <taxon>Actinomycetota</taxon>
        <taxon>Actinomycetes</taxon>
        <taxon>Micrococcales</taxon>
        <taxon>Microbacteriaceae</taxon>
        <taxon>Gulosibacter</taxon>
    </lineage>
</organism>
<dbReference type="SUPFAM" id="SSF46785">
    <property type="entry name" value="Winged helix' DNA-binding domain"/>
    <property type="match status" value="1"/>
</dbReference>
<dbReference type="Gene3D" id="1.10.10.10">
    <property type="entry name" value="Winged helix-like DNA-binding domain superfamily/Winged helix DNA-binding domain"/>
    <property type="match status" value="1"/>
</dbReference>
<evidence type="ECO:0000256" key="1">
    <source>
        <dbReference type="ARBA" id="ARBA00023015"/>
    </source>
</evidence>
<dbReference type="PANTHER" id="PTHR30136">
    <property type="entry name" value="HELIX-TURN-HELIX TRANSCRIPTIONAL REGULATOR, ICLR FAMILY"/>
    <property type="match status" value="1"/>
</dbReference>
<dbReference type="SUPFAM" id="SSF55781">
    <property type="entry name" value="GAF domain-like"/>
    <property type="match status" value="1"/>
</dbReference>
<dbReference type="InterPro" id="IPR005471">
    <property type="entry name" value="Tscrpt_reg_IclR_N"/>
</dbReference>
<keyword evidence="2" id="KW-0804">Transcription</keyword>
<dbReference type="InterPro" id="IPR050707">
    <property type="entry name" value="HTH_MetabolicPath_Reg"/>
</dbReference>
<dbReference type="PROSITE" id="PS51077">
    <property type="entry name" value="HTH_ICLR"/>
    <property type="match status" value="1"/>
</dbReference>
<evidence type="ECO:0000256" key="2">
    <source>
        <dbReference type="ARBA" id="ARBA00023163"/>
    </source>
</evidence>
<evidence type="ECO:0000259" key="3">
    <source>
        <dbReference type="PROSITE" id="PS51077"/>
    </source>
</evidence>
<dbReference type="EMBL" id="CP097160">
    <property type="protein sequence ID" value="UQN14792.1"/>
    <property type="molecule type" value="Genomic_DNA"/>
</dbReference>
<dbReference type="InterPro" id="IPR036390">
    <property type="entry name" value="WH_DNA-bd_sf"/>
</dbReference>
<keyword evidence="1" id="KW-0805">Transcription regulation</keyword>
<dbReference type="SMART" id="SM00346">
    <property type="entry name" value="HTH_ICLR"/>
    <property type="match status" value="1"/>
</dbReference>
<dbReference type="InterPro" id="IPR036388">
    <property type="entry name" value="WH-like_DNA-bd_sf"/>
</dbReference>
<dbReference type="Pfam" id="PF09339">
    <property type="entry name" value="HTH_IclR"/>
    <property type="match status" value="1"/>
</dbReference>
<dbReference type="Gene3D" id="3.30.450.40">
    <property type="match status" value="2"/>
</dbReference>
<dbReference type="PANTHER" id="PTHR30136:SF24">
    <property type="entry name" value="HTH-TYPE TRANSCRIPTIONAL REPRESSOR ALLR"/>
    <property type="match status" value="1"/>
</dbReference>
<sequence length="219" mass="23272">MANEAKTQGSQTLARGLRALEIIGDSPTPMTVARLAEAIGIHRSMAYRLLATLEAHGFAARTASGEIELGARLVALARGVARDLQAAAAPELDRVADELQLTTFLVTHDGEAAVTLLSAQPRDLDAMVVQRPGSRHSVDVGAPGRVIRSQLDPVAFPPARFELSHEEVIDGLNSIAVPIALPQGRPAALAALFVARPIDQEAIVERLVTAARHIAERVR</sequence>
<protein>
    <submittedName>
        <fullName evidence="4">Helix-turn-helix domain-containing protein</fullName>
    </submittedName>
</protein>
<proteinExistence type="predicted"/>
<gene>
    <name evidence="4" type="ORF">M3M28_12220</name>
</gene>
<name>A0ABY4MWJ7_9MICO</name>
<evidence type="ECO:0000313" key="4">
    <source>
        <dbReference type="EMBL" id="UQN14792.1"/>
    </source>
</evidence>
<reference evidence="4" key="1">
    <citation type="submission" date="2022-05" db="EMBL/GenBank/DDBJ databases">
        <title>Complete genome sequence of toluene-degrading Gulosibacter sediminis strain ACHW.36C.</title>
        <authorList>
            <person name="Wai A.C."/>
            <person name="Lai G.K."/>
            <person name="Griffin S.D."/>
            <person name="Leung F.C."/>
        </authorList>
    </citation>
    <scope>NUCLEOTIDE SEQUENCE [LARGE SCALE GENOMIC DNA]</scope>
    <source>
        <strain evidence="4">ACHW.36C</strain>
    </source>
</reference>
<accession>A0ABY4MWJ7</accession>
<dbReference type="InterPro" id="IPR029016">
    <property type="entry name" value="GAF-like_dom_sf"/>
</dbReference>
<feature type="domain" description="HTH iclR-type" evidence="3">
    <location>
        <begin position="10"/>
        <end position="71"/>
    </location>
</feature>